<gene>
    <name evidence="1" type="ORF">C5O00_11170</name>
</gene>
<dbReference type="AlphaFoldDB" id="A0A2S0HYD4"/>
<dbReference type="KEGG" id="aue:C5O00_11170"/>
<dbReference type="EMBL" id="CP027062">
    <property type="protein sequence ID" value="AVI51691.1"/>
    <property type="molecule type" value="Genomic_DNA"/>
</dbReference>
<keyword evidence="2" id="KW-1185">Reference proteome</keyword>
<protein>
    <submittedName>
        <fullName evidence="1">Uncharacterized protein</fullName>
    </submittedName>
</protein>
<accession>A0A2S0HYD4</accession>
<reference evidence="1 2" key="1">
    <citation type="submission" date="2018-02" db="EMBL/GenBank/DDBJ databases">
        <title>Genomic analysis of the strain RR4-38 isolated from a seawater recirculating aquaculture system.</title>
        <authorList>
            <person name="Kim Y.-S."/>
            <person name="Jang Y.H."/>
            <person name="Kim K.-H."/>
        </authorList>
    </citation>
    <scope>NUCLEOTIDE SEQUENCE [LARGE SCALE GENOMIC DNA]</scope>
    <source>
        <strain evidence="1 2">RR4-38</strain>
    </source>
</reference>
<dbReference type="Proteomes" id="UP000238442">
    <property type="component" value="Chromosome"/>
</dbReference>
<evidence type="ECO:0000313" key="1">
    <source>
        <dbReference type="EMBL" id="AVI51691.1"/>
    </source>
</evidence>
<proteinExistence type="predicted"/>
<evidence type="ECO:0000313" key="2">
    <source>
        <dbReference type="Proteomes" id="UP000238442"/>
    </source>
</evidence>
<name>A0A2S0HYD4_9FLAO</name>
<organism evidence="1 2">
    <name type="scientific">Pukyongia salina</name>
    <dbReference type="NCBI Taxonomy" id="2094025"/>
    <lineage>
        <taxon>Bacteria</taxon>
        <taxon>Pseudomonadati</taxon>
        <taxon>Bacteroidota</taxon>
        <taxon>Flavobacteriia</taxon>
        <taxon>Flavobacteriales</taxon>
        <taxon>Flavobacteriaceae</taxon>
        <taxon>Pukyongia</taxon>
    </lineage>
</organism>
<sequence>MIAQVGIGTTSPKSMLDIPASNSTSPASTDGILIPRINNFPASNPGADQDGMLVFLSTASAGNPKGFYYWDNTLTDWISYNDEWKDDFVAQSRGDYDGNLIYANQAGAGGVDVVILDSGQIGMGTSNLEENLELKIDGDNDIQVSSASPPDAPQLVFYTTNGTFASPDFMNDNDDIGYLTGKVWTGTGKSADVANIQMEADGDHSSGSLPTKIEFAVTSPNDTSLDSGNPEMVIASTGNVGIGLNDPSAVLELKAGTSSSNSAPLKLTSGTNLSTPEAGAMEYDGTNLYFTPSTTRKILMTGLVATQTLNFPNIGSGNTSELNVTVPGAVVGSACSCAPNTSIENGLQWSCYVSSTNSVRIRVSNVNAFAVNPASRSWKVTVID</sequence>